<evidence type="ECO:0000256" key="13">
    <source>
        <dbReference type="SAM" id="MobiDB-lite"/>
    </source>
</evidence>
<dbReference type="EC" id="5.6.2.4" evidence="9"/>
<dbReference type="CDD" id="cd18807">
    <property type="entry name" value="SF1_C_UvrD"/>
    <property type="match status" value="1"/>
</dbReference>
<accession>A0A940IGF7</accession>
<dbReference type="GO" id="GO:0000725">
    <property type="term" value="P:recombinational repair"/>
    <property type="evidence" value="ECO:0007669"/>
    <property type="project" value="TreeGrafter"/>
</dbReference>
<dbReference type="Proteomes" id="UP000771749">
    <property type="component" value="Unassembled WGS sequence"/>
</dbReference>
<dbReference type="SUPFAM" id="SSF52540">
    <property type="entry name" value="P-loop containing nucleoside triphosphate hydrolases"/>
    <property type="match status" value="1"/>
</dbReference>
<evidence type="ECO:0000256" key="7">
    <source>
        <dbReference type="ARBA" id="ARBA00023235"/>
    </source>
</evidence>
<evidence type="ECO:0000256" key="3">
    <source>
        <dbReference type="ARBA" id="ARBA00022801"/>
    </source>
</evidence>
<keyword evidence="6" id="KW-0238">DNA-binding</keyword>
<evidence type="ECO:0000256" key="4">
    <source>
        <dbReference type="ARBA" id="ARBA00022806"/>
    </source>
</evidence>
<dbReference type="Pfam" id="PF00580">
    <property type="entry name" value="UvrD-helicase"/>
    <property type="match status" value="1"/>
</dbReference>
<dbReference type="Gene3D" id="3.40.50.300">
    <property type="entry name" value="P-loop containing nucleotide triphosphate hydrolases"/>
    <property type="match status" value="2"/>
</dbReference>
<dbReference type="Gene3D" id="1.10.10.160">
    <property type="match status" value="1"/>
</dbReference>
<name>A0A940IGF7_9BACT</name>
<organism evidence="16 17">
    <name type="scientific">Candidatus Cryptobacteroides gallistercoris</name>
    <dbReference type="NCBI Taxonomy" id="2840765"/>
    <lineage>
        <taxon>Bacteria</taxon>
        <taxon>Pseudomonadati</taxon>
        <taxon>Bacteroidota</taxon>
        <taxon>Bacteroidia</taxon>
        <taxon>Bacteroidales</taxon>
        <taxon>Candidatus Cryptobacteroides</taxon>
    </lineage>
</organism>
<dbReference type="GO" id="GO:0003677">
    <property type="term" value="F:DNA binding"/>
    <property type="evidence" value="ECO:0007669"/>
    <property type="project" value="UniProtKB-KW"/>
</dbReference>
<reference evidence="16" key="2">
    <citation type="journal article" date="2021" name="PeerJ">
        <title>Extensive microbial diversity within the chicken gut microbiome revealed by metagenomics and culture.</title>
        <authorList>
            <person name="Gilroy R."/>
            <person name="Ravi A."/>
            <person name="Getino M."/>
            <person name="Pursley I."/>
            <person name="Horton D.L."/>
            <person name="Alikhan N.F."/>
            <person name="Baker D."/>
            <person name="Gharbi K."/>
            <person name="Hall N."/>
            <person name="Watson M."/>
            <person name="Adriaenssens E.M."/>
            <person name="Foster-Nyarko E."/>
            <person name="Jarju S."/>
            <person name="Secka A."/>
            <person name="Antonio M."/>
            <person name="Oren A."/>
            <person name="Chaudhuri R.R."/>
            <person name="La Ragione R."/>
            <person name="Hildebrand F."/>
            <person name="Pallen M.J."/>
        </authorList>
    </citation>
    <scope>NUCLEOTIDE SEQUENCE</scope>
    <source>
        <strain evidence="16">F1-3629</strain>
    </source>
</reference>
<evidence type="ECO:0000256" key="8">
    <source>
        <dbReference type="ARBA" id="ARBA00034617"/>
    </source>
</evidence>
<evidence type="ECO:0000256" key="11">
    <source>
        <dbReference type="ARBA" id="ARBA00048988"/>
    </source>
</evidence>
<evidence type="ECO:0000256" key="12">
    <source>
        <dbReference type="PROSITE-ProRule" id="PRU00560"/>
    </source>
</evidence>
<dbReference type="GO" id="GO:0005524">
    <property type="term" value="F:ATP binding"/>
    <property type="evidence" value="ECO:0007669"/>
    <property type="project" value="UniProtKB-UniRule"/>
</dbReference>
<evidence type="ECO:0000256" key="2">
    <source>
        <dbReference type="ARBA" id="ARBA00022741"/>
    </source>
</evidence>
<dbReference type="EMBL" id="JADIMJ010000061">
    <property type="protein sequence ID" value="MBO8453850.1"/>
    <property type="molecule type" value="Genomic_DNA"/>
</dbReference>
<feature type="binding site" evidence="12">
    <location>
        <begin position="31"/>
        <end position="38"/>
    </location>
    <ligand>
        <name>ATP</name>
        <dbReference type="ChEBI" id="CHEBI:30616"/>
    </ligand>
</feature>
<feature type="domain" description="UvrD-like helicase ATP-binding" evidence="14">
    <location>
        <begin position="10"/>
        <end position="295"/>
    </location>
</feature>
<dbReference type="InterPro" id="IPR014016">
    <property type="entry name" value="UvrD-like_ATP-bd"/>
</dbReference>
<dbReference type="GO" id="GO:0043138">
    <property type="term" value="F:3'-5' DNA helicase activity"/>
    <property type="evidence" value="ECO:0007669"/>
    <property type="project" value="UniProtKB-EC"/>
</dbReference>
<keyword evidence="7" id="KW-0413">Isomerase</keyword>
<protein>
    <recommendedName>
        <fullName evidence="9">DNA 3'-5' helicase</fullName>
        <ecNumber evidence="9">5.6.2.4</ecNumber>
    </recommendedName>
    <alternativeName>
        <fullName evidence="10">DNA 3'-5' helicase II</fullName>
    </alternativeName>
</protein>
<dbReference type="PANTHER" id="PTHR11070:SF2">
    <property type="entry name" value="ATP-DEPENDENT DNA HELICASE SRS2"/>
    <property type="match status" value="1"/>
</dbReference>
<keyword evidence="4 12" id="KW-0347">Helicase</keyword>
<dbReference type="InterPro" id="IPR027417">
    <property type="entry name" value="P-loop_NTPase"/>
</dbReference>
<comment type="catalytic activity">
    <reaction evidence="11">
        <text>ATP + H2O = ADP + phosphate + H(+)</text>
        <dbReference type="Rhea" id="RHEA:13065"/>
        <dbReference type="ChEBI" id="CHEBI:15377"/>
        <dbReference type="ChEBI" id="CHEBI:15378"/>
        <dbReference type="ChEBI" id="CHEBI:30616"/>
        <dbReference type="ChEBI" id="CHEBI:43474"/>
        <dbReference type="ChEBI" id="CHEBI:456216"/>
        <dbReference type="EC" id="5.6.2.4"/>
    </reaction>
</comment>
<dbReference type="CDD" id="cd17932">
    <property type="entry name" value="DEXQc_UvrD"/>
    <property type="match status" value="1"/>
</dbReference>
<dbReference type="GO" id="GO:0005829">
    <property type="term" value="C:cytosol"/>
    <property type="evidence" value="ECO:0007669"/>
    <property type="project" value="TreeGrafter"/>
</dbReference>
<keyword evidence="3 12" id="KW-0378">Hydrolase</keyword>
<evidence type="ECO:0000259" key="15">
    <source>
        <dbReference type="PROSITE" id="PS51217"/>
    </source>
</evidence>
<dbReference type="PROSITE" id="PS51198">
    <property type="entry name" value="UVRD_HELICASE_ATP_BIND"/>
    <property type="match status" value="1"/>
</dbReference>
<comment type="caution">
    <text evidence="16">The sequence shown here is derived from an EMBL/GenBank/DDBJ whole genome shotgun (WGS) entry which is preliminary data.</text>
</comment>
<evidence type="ECO:0000256" key="10">
    <source>
        <dbReference type="ARBA" id="ARBA00034923"/>
    </source>
</evidence>
<reference evidence="16" key="1">
    <citation type="submission" date="2020-10" db="EMBL/GenBank/DDBJ databases">
        <authorList>
            <person name="Gilroy R."/>
        </authorList>
    </citation>
    <scope>NUCLEOTIDE SEQUENCE</scope>
    <source>
        <strain evidence="16">F1-3629</strain>
    </source>
</reference>
<dbReference type="Pfam" id="PF21196">
    <property type="entry name" value="PcrA_UvrD_tudor"/>
    <property type="match status" value="1"/>
</dbReference>
<dbReference type="InterPro" id="IPR013986">
    <property type="entry name" value="DExx_box_DNA_helicase_dom_sf"/>
</dbReference>
<keyword evidence="2 12" id="KW-0547">Nucleotide-binding</keyword>
<proteinExistence type="inferred from homology"/>
<feature type="domain" description="UvrD-like helicase C-terminal" evidence="15">
    <location>
        <begin position="296"/>
        <end position="599"/>
    </location>
</feature>
<evidence type="ECO:0000256" key="1">
    <source>
        <dbReference type="ARBA" id="ARBA00009922"/>
    </source>
</evidence>
<dbReference type="InterPro" id="IPR014017">
    <property type="entry name" value="DNA_helicase_UvrD-like_C"/>
</dbReference>
<evidence type="ECO:0000256" key="6">
    <source>
        <dbReference type="ARBA" id="ARBA00023125"/>
    </source>
</evidence>
<dbReference type="Gene3D" id="1.10.486.10">
    <property type="entry name" value="PCRA, domain 4"/>
    <property type="match status" value="1"/>
</dbReference>
<evidence type="ECO:0000313" key="17">
    <source>
        <dbReference type="Proteomes" id="UP000771749"/>
    </source>
</evidence>
<dbReference type="GO" id="GO:0016787">
    <property type="term" value="F:hydrolase activity"/>
    <property type="evidence" value="ECO:0007669"/>
    <property type="project" value="UniProtKB-UniRule"/>
</dbReference>
<feature type="compositionally biased region" description="Polar residues" evidence="13">
    <location>
        <begin position="711"/>
        <end position="720"/>
    </location>
</feature>
<comment type="catalytic activity">
    <reaction evidence="8">
        <text>Couples ATP hydrolysis with the unwinding of duplex DNA by translocating in the 3'-5' direction.</text>
        <dbReference type="EC" id="5.6.2.4"/>
    </reaction>
</comment>
<dbReference type="PROSITE" id="PS51217">
    <property type="entry name" value="UVRD_HELICASE_CTER"/>
    <property type="match status" value="1"/>
</dbReference>
<keyword evidence="5 12" id="KW-0067">ATP-binding</keyword>
<dbReference type="Pfam" id="PF13361">
    <property type="entry name" value="UvrD_C"/>
    <property type="match status" value="2"/>
</dbReference>
<comment type="similarity">
    <text evidence="1">Belongs to the helicase family. UvrD subfamily.</text>
</comment>
<dbReference type="PANTHER" id="PTHR11070">
    <property type="entry name" value="UVRD / RECB / PCRA DNA HELICASE FAMILY MEMBER"/>
    <property type="match status" value="1"/>
</dbReference>
<dbReference type="InterPro" id="IPR000212">
    <property type="entry name" value="DNA_helicase_UvrD/REP"/>
</dbReference>
<dbReference type="GO" id="GO:0033202">
    <property type="term" value="C:DNA helicase complex"/>
    <property type="evidence" value="ECO:0007669"/>
    <property type="project" value="TreeGrafter"/>
</dbReference>
<evidence type="ECO:0000313" key="16">
    <source>
        <dbReference type="EMBL" id="MBO8453850.1"/>
    </source>
</evidence>
<dbReference type="AlphaFoldDB" id="A0A940IGF7"/>
<sequence length="799" mass="88741">MENIESVILEGLNSGQRQAVSCIEGPVLIVAGAGSGKTRVLTSRIAYILAGGCAPERIMALTFTKKAASEMKERIAAMVGERKARKLFMGTFHSVFIRFLREYAESLGYPSGFTIYDTSDSVSAVKACVKELQLDEKIYKPKEVLSRISMAKNNLYTAEAYVSKPEIMQNDAARKKPRTGDIYLLYAKKCRQSGVMDFDDILLNMNILLRDNKEALEDISGRFSYIMVDEYQDTNFAQYNILRKLSGAHGNLCVVGDDSQSIYAFRGAKIENILNFRKDYPQCRLFRLEQNYRSTRTIVDAANSLIAKNTSRIPKTCYSEGEEGRKIQLINAYTEQEEAYLIASEIVSEIQSEHAQYQDFAILYRTNSQSRALEEALRKRNLPYVIFSGHSFYERAEVKDMMAYFKLSVNPNDDESFKRIVNKPLRGIGDTSLAALAAAASDKGCSLHAAGLAPGLETYGLKPAAISRIAAFCNMISAFNSRAVSEDAYSVTGAIAADSGLLPSMKGDTSIEGQSRLSNVEELLDSVSSFSEEKKNEYFEEMQADGTVEDGKGPEDCDLPVVTLSDYLENVSLLSAVDMTDDEDGSNRISLMTVHSSKGLEFPYVFVAGMEENLFPSGGLLASEADIEEERRLFYVAVTRAEKAVWLSFAATRMRNGKHESNSPSRFIREIDSRYIMNPLPPKSSLPERNADRASGVPGERNASPEKRLSGVSSPRNTVASFHRPAPASRPVPKRVPDEDFIPTPVLELREGQRVEHNRFGFGTIVSISGDKSSLKAKIAFDEHGEKILMLNYAKIRRI</sequence>
<feature type="region of interest" description="Disordered" evidence="13">
    <location>
        <begin position="679"/>
        <end position="737"/>
    </location>
</feature>
<evidence type="ECO:0000256" key="9">
    <source>
        <dbReference type="ARBA" id="ARBA00034808"/>
    </source>
</evidence>
<gene>
    <name evidence="16" type="ORF">IAC07_03890</name>
</gene>
<evidence type="ECO:0000256" key="5">
    <source>
        <dbReference type="ARBA" id="ARBA00022840"/>
    </source>
</evidence>
<evidence type="ECO:0000259" key="14">
    <source>
        <dbReference type="PROSITE" id="PS51198"/>
    </source>
</evidence>